<dbReference type="eggNOG" id="ENOG502S2XD">
    <property type="taxonomic scope" value="Eukaryota"/>
</dbReference>
<dbReference type="CDD" id="cd22160">
    <property type="entry name" value="F-box_AtFBL13-like"/>
    <property type="match status" value="1"/>
</dbReference>
<dbReference type="PANTHER" id="PTHR34223:SF88">
    <property type="entry name" value="OS11G0200950 PROTEIN"/>
    <property type="match status" value="1"/>
</dbReference>
<dbReference type="AlphaFoldDB" id="A0A0E0BGC8"/>
<dbReference type="SMART" id="SM00256">
    <property type="entry name" value="FBOX"/>
    <property type="match status" value="1"/>
</dbReference>
<dbReference type="Pfam" id="PF00646">
    <property type="entry name" value="F-box"/>
    <property type="match status" value="1"/>
</dbReference>
<organism evidence="2">
    <name type="scientific">Oryza glumipatula</name>
    <dbReference type="NCBI Taxonomy" id="40148"/>
    <lineage>
        <taxon>Eukaryota</taxon>
        <taxon>Viridiplantae</taxon>
        <taxon>Streptophyta</taxon>
        <taxon>Embryophyta</taxon>
        <taxon>Tracheophyta</taxon>
        <taxon>Spermatophyta</taxon>
        <taxon>Magnoliopsida</taxon>
        <taxon>Liliopsida</taxon>
        <taxon>Poales</taxon>
        <taxon>Poaceae</taxon>
        <taxon>BOP clade</taxon>
        <taxon>Oryzoideae</taxon>
        <taxon>Oryzeae</taxon>
        <taxon>Oryzinae</taxon>
        <taxon>Oryza</taxon>
    </lineage>
</organism>
<feature type="domain" description="F-box" evidence="1">
    <location>
        <begin position="31"/>
        <end position="72"/>
    </location>
</feature>
<dbReference type="InterPro" id="IPR053781">
    <property type="entry name" value="F-box_AtFBL13-like"/>
</dbReference>
<dbReference type="Gene3D" id="1.20.1280.50">
    <property type="match status" value="1"/>
</dbReference>
<dbReference type="EnsemblPlants" id="OGLUM11G05660.1">
    <property type="protein sequence ID" value="OGLUM11G05660.1"/>
    <property type="gene ID" value="OGLUM11G05660"/>
</dbReference>
<name>A0A0E0BGC8_9ORYZ</name>
<dbReference type="HOGENOM" id="CLU_1186599_0_0_1"/>
<evidence type="ECO:0000313" key="2">
    <source>
        <dbReference type="EnsemblPlants" id="OGLUM11G05610.1"/>
    </source>
</evidence>
<protein>
    <recommendedName>
        <fullName evidence="1">F-box domain-containing protein</fullName>
    </recommendedName>
</protein>
<proteinExistence type="predicted"/>
<dbReference type="EnsemblPlants" id="OGLUM11G05610.1">
    <property type="protein sequence ID" value="OGLUM11G05610.1"/>
    <property type="gene ID" value="OGLUM11G05610"/>
</dbReference>
<dbReference type="SUPFAM" id="SSF81383">
    <property type="entry name" value="F-box domain"/>
    <property type="match status" value="1"/>
</dbReference>
<dbReference type="InterPro" id="IPR053197">
    <property type="entry name" value="F-box_SCFL_complex_component"/>
</dbReference>
<sequence>MRQEGANVRGSHKIRKTAADVEGGGDWTNALPDEVLQHVMSFLPAKQAVRTCVLARRWRHLWKSMPVLRVFHPWYLNKHDVRNLNSFPALEALWIKCCHIDGEKISSQSLKELTMIDCIFFRQFRISAPSLVRLEITDCVGKAPVLEIMPSLVKAFIRFRDSRDICGKEEFGGSCTNASCDNCGANGVDSGDCVLLKGISMAKSLELVAEPGAYMYSVN</sequence>
<dbReference type="Proteomes" id="UP000026961">
    <property type="component" value="Chromosome 11"/>
</dbReference>
<dbReference type="PANTHER" id="PTHR34223">
    <property type="entry name" value="OS11G0201299 PROTEIN"/>
    <property type="match status" value="1"/>
</dbReference>
<evidence type="ECO:0000259" key="1">
    <source>
        <dbReference type="SMART" id="SM00256"/>
    </source>
</evidence>
<evidence type="ECO:0000313" key="3">
    <source>
        <dbReference type="Proteomes" id="UP000026961"/>
    </source>
</evidence>
<dbReference type="Gramene" id="OGLUM11G05610.1">
    <property type="protein sequence ID" value="OGLUM11G05610.1"/>
    <property type="gene ID" value="OGLUM11G05610"/>
</dbReference>
<dbReference type="InterPro" id="IPR001810">
    <property type="entry name" value="F-box_dom"/>
</dbReference>
<keyword evidence="3" id="KW-1185">Reference proteome</keyword>
<accession>A0A0E0BGC8</accession>
<dbReference type="STRING" id="40148.A0A0E0BGC8"/>
<dbReference type="Gramene" id="OGLUM11G05660.1">
    <property type="protein sequence ID" value="OGLUM11G05660.1"/>
    <property type="gene ID" value="OGLUM11G05660"/>
</dbReference>
<reference evidence="2" key="2">
    <citation type="submission" date="2018-05" db="EMBL/GenBank/DDBJ databases">
        <title>OgluRS3 (Oryza glumaepatula Reference Sequence Version 3).</title>
        <authorList>
            <person name="Zhang J."/>
            <person name="Kudrna D."/>
            <person name="Lee S."/>
            <person name="Talag J."/>
            <person name="Welchert J."/>
            <person name="Wing R.A."/>
        </authorList>
    </citation>
    <scope>NUCLEOTIDE SEQUENCE [LARGE SCALE GENOMIC DNA]</scope>
</reference>
<dbReference type="InterPro" id="IPR036047">
    <property type="entry name" value="F-box-like_dom_sf"/>
</dbReference>
<reference evidence="2" key="1">
    <citation type="submission" date="2015-04" db="UniProtKB">
        <authorList>
            <consortium name="EnsemblPlants"/>
        </authorList>
    </citation>
    <scope>IDENTIFICATION</scope>
</reference>